<evidence type="ECO:0000256" key="7">
    <source>
        <dbReference type="ARBA" id="ARBA00022825"/>
    </source>
</evidence>
<dbReference type="PANTHER" id="PTHR44019:SF8">
    <property type="entry name" value="POC1 CENTRIOLAR PROTEIN HOMOLOG"/>
    <property type="match status" value="1"/>
</dbReference>
<feature type="region of interest" description="Disordered" evidence="10">
    <location>
        <begin position="312"/>
        <end position="331"/>
    </location>
</feature>
<feature type="repeat" description="WD" evidence="8">
    <location>
        <begin position="529"/>
        <end position="570"/>
    </location>
</feature>
<comment type="similarity">
    <text evidence="1 9">Belongs to the peptidase S1B family.</text>
</comment>
<dbReference type="InterPro" id="IPR019775">
    <property type="entry name" value="WD40_repeat_CS"/>
</dbReference>
<dbReference type="SUPFAM" id="SSF50978">
    <property type="entry name" value="WD40 repeat-like"/>
    <property type="match status" value="1"/>
</dbReference>
<dbReference type="PROSITE" id="PS00673">
    <property type="entry name" value="V8_SER"/>
    <property type="match status" value="1"/>
</dbReference>
<evidence type="ECO:0000256" key="1">
    <source>
        <dbReference type="ARBA" id="ARBA00008764"/>
    </source>
</evidence>
<feature type="repeat" description="WD" evidence="8">
    <location>
        <begin position="655"/>
        <end position="689"/>
    </location>
</feature>
<dbReference type="Gene3D" id="2.130.10.10">
    <property type="entry name" value="YVTN repeat-like/Quinoprotein amine dehydrogenase"/>
    <property type="match status" value="4"/>
</dbReference>
<dbReference type="InterPro" id="IPR000126">
    <property type="entry name" value="V8_ser_AS"/>
</dbReference>
<reference evidence="11 12" key="1">
    <citation type="submission" date="2017-05" db="EMBL/GenBank/DDBJ databases">
        <authorList>
            <person name="Song R."/>
            <person name="Chenine A.L."/>
            <person name="Ruprecht R.M."/>
        </authorList>
    </citation>
    <scope>NUCLEOTIDE SEQUENCE [LARGE SCALE GENOMIC DNA]</scope>
    <source>
        <strain evidence="11 12">CECT 8898</strain>
    </source>
</reference>
<organism evidence="11 12">
    <name type="scientific">Maliponia aquimaris</name>
    <dbReference type="NCBI Taxonomy" id="1673631"/>
    <lineage>
        <taxon>Bacteria</taxon>
        <taxon>Pseudomonadati</taxon>
        <taxon>Pseudomonadota</taxon>
        <taxon>Alphaproteobacteria</taxon>
        <taxon>Rhodobacterales</taxon>
        <taxon>Paracoccaceae</taxon>
        <taxon>Maliponia</taxon>
    </lineage>
</organism>
<feature type="repeat" description="WD" evidence="8">
    <location>
        <begin position="397"/>
        <end position="438"/>
    </location>
</feature>
<evidence type="ECO:0000256" key="5">
    <source>
        <dbReference type="ARBA" id="ARBA00022737"/>
    </source>
</evidence>
<keyword evidence="5" id="KW-0677">Repeat</keyword>
<sequence length="689" mass="73012">MSIARLTAAASVLALGLARAGAADAQDFPLAPLENFGKVVVTARQSAGAITFEQAFGGEFDAEPASFYPESSELRRLGRAVGRLDVAFSRGVGYCTAFLISDRYLMTNAHCLEGGQVQSINFITGYVETGIEEGTRTYNVGTAPVEISASGDLDFAILQVFGNPAAEWGTLELAARDIDETRDAGMPLMVLGHPVFQVAPVPVPQALYVSRKECRATDSKPLAGKQMRHTCDTLNGNSGSPVFSDDTRQVIALHHAGSPREGINFAIPMTLIAQKSKVVAELLALAPAPDEGNAALAAQLAAAQAELERLRQQGAEAEAERRRQAEEAARKAAEKAEAERLARVAAEAERRKLAEQLAAWKAEAKRSAEPEGPALAADELDSTRLLDIYWEKSVRTILGRGRILWSAEFSPDGTRIVTASGDKTARVWDVATGQVVATLSGVGLLAVVGIELRSAAFSPDGTRVVTASGDGFARVWDSATGRQLRAFIGHGDSVLSAEFSPDGRRVVTASSDKTARVWDVATGRVVATLSGVGIDFRSAAFSPNGTRVVTACGDGLARVWDSETGRQLRTLIGHKDAVLSASYSPDGKRILTASSDKTARVWDAATGQQIVTLSGHSNTVTRAAFSPDGTLVVTASNDETARVWDVATGREMARLSGHEDWVNSAVFSPDGTQILTASSDGTNRIWGGY</sequence>
<dbReference type="PROSITE" id="PS50082">
    <property type="entry name" value="WD_REPEATS_2"/>
    <property type="match status" value="7"/>
</dbReference>
<accession>A0A238K1V1</accession>
<dbReference type="EMBL" id="FXYF01000002">
    <property type="protein sequence ID" value="SMX36855.1"/>
    <property type="molecule type" value="Genomic_DNA"/>
</dbReference>
<feature type="compositionally biased region" description="Basic and acidic residues" evidence="10">
    <location>
        <begin position="318"/>
        <end position="331"/>
    </location>
</feature>
<evidence type="ECO:0000256" key="8">
    <source>
        <dbReference type="PROSITE-ProRule" id="PRU00221"/>
    </source>
</evidence>
<dbReference type="Pfam" id="PF00400">
    <property type="entry name" value="WD40"/>
    <property type="match status" value="7"/>
</dbReference>
<dbReference type="CDD" id="cd00200">
    <property type="entry name" value="WD40"/>
    <property type="match status" value="1"/>
</dbReference>
<dbReference type="InterPro" id="IPR043504">
    <property type="entry name" value="Peptidase_S1_PA_chymotrypsin"/>
</dbReference>
<dbReference type="InterPro" id="IPR020472">
    <property type="entry name" value="WD40_PAC1"/>
</dbReference>
<proteinExistence type="inferred from homology"/>
<feature type="repeat" description="WD" evidence="8">
    <location>
        <begin position="487"/>
        <end position="528"/>
    </location>
</feature>
<keyword evidence="3 9" id="KW-0645">Protease</keyword>
<dbReference type="RefSeq" id="WP_094019928.1">
    <property type="nucleotide sequence ID" value="NZ_FXYF01000002.1"/>
</dbReference>
<dbReference type="InterPro" id="IPR008256">
    <property type="entry name" value="Peptidase_S1B"/>
</dbReference>
<dbReference type="Gene3D" id="2.40.10.10">
    <property type="entry name" value="Trypsin-like serine proteases"/>
    <property type="match status" value="2"/>
</dbReference>
<keyword evidence="7 9" id="KW-0720">Serine protease</keyword>
<keyword evidence="12" id="KW-1185">Reference proteome</keyword>
<feature type="repeat" description="WD" evidence="8">
    <location>
        <begin position="452"/>
        <end position="486"/>
    </location>
</feature>
<evidence type="ECO:0000313" key="11">
    <source>
        <dbReference type="EMBL" id="SMX36855.1"/>
    </source>
</evidence>
<dbReference type="PROSITE" id="PS50294">
    <property type="entry name" value="WD_REPEATS_REGION"/>
    <property type="match status" value="5"/>
</dbReference>
<name>A0A238K1V1_9RHOB</name>
<keyword evidence="6 9" id="KW-0378">Hydrolase</keyword>
<dbReference type="InterPro" id="IPR050505">
    <property type="entry name" value="WDR55/POC1"/>
</dbReference>
<evidence type="ECO:0000256" key="9">
    <source>
        <dbReference type="RuleBase" id="RU004296"/>
    </source>
</evidence>
<evidence type="ECO:0000256" key="4">
    <source>
        <dbReference type="ARBA" id="ARBA00022729"/>
    </source>
</evidence>
<dbReference type="SUPFAM" id="SSF50494">
    <property type="entry name" value="Trypsin-like serine proteases"/>
    <property type="match status" value="1"/>
</dbReference>
<dbReference type="GO" id="GO:0008236">
    <property type="term" value="F:serine-type peptidase activity"/>
    <property type="evidence" value="ECO:0007669"/>
    <property type="project" value="UniProtKB-KW"/>
</dbReference>
<feature type="repeat" description="WD" evidence="8">
    <location>
        <begin position="571"/>
        <end position="612"/>
    </location>
</feature>
<dbReference type="Pfam" id="PF13365">
    <property type="entry name" value="Trypsin_2"/>
    <property type="match status" value="1"/>
</dbReference>
<evidence type="ECO:0000313" key="12">
    <source>
        <dbReference type="Proteomes" id="UP000207598"/>
    </source>
</evidence>
<evidence type="ECO:0000256" key="10">
    <source>
        <dbReference type="SAM" id="MobiDB-lite"/>
    </source>
</evidence>
<dbReference type="AlphaFoldDB" id="A0A238K1V1"/>
<dbReference type="PRINTS" id="PR00839">
    <property type="entry name" value="V8PROTEASE"/>
</dbReference>
<dbReference type="OrthoDB" id="235631at2"/>
<evidence type="ECO:0000256" key="3">
    <source>
        <dbReference type="ARBA" id="ARBA00022670"/>
    </source>
</evidence>
<dbReference type="Proteomes" id="UP000207598">
    <property type="component" value="Unassembled WGS sequence"/>
</dbReference>
<dbReference type="InterPro" id="IPR015943">
    <property type="entry name" value="WD40/YVTN_repeat-like_dom_sf"/>
</dbReference>
<keyword evidence="4 9" id="KW-0732">Signal</keyword>
<protein>
    <recommendedName>
        <fullName evidence="9">Serine protease</fullName>
        <ecNumber evidence="9">3.4.21.-</ecNumber>
    </recommendedName>
</protein>
<dbReference type="PRINTS" id="PR00320">
    <property type="entry name" value="GPROTEINBRPT"/>
</dbReference>
<dbReference type="SMART" id="SM00320">
    <property type="entry name" value="WD40"/>
    <property type="match status" value="7"/>
</dbReference>
<dbReference type="InterPro" id="IPR001680">
    <property type="entry name" value="WD40_rpt"/>
</dbReference>
<feature type="signal peptide" evidence="9">
    <location>
        <begin position="1"/>
        <end position="25"/>
    </location>
</feature>
<keyword evidence="2 8" id="KW-0853">WD repeat</keyword>
<evidence type="ECO:0000256" key="6">
    <source>
        <dbReference type="ARBA" id="ARBA00022801"/>
    </source>
</evidence>
<dbReference type="GO" id="GO:0006508">
    <property type="term" value="P:proteolysis"/>
    <property type="evidence" value="ECO:0007669"/>
    <property type="project" value="UniProtKB-KW"/>
</dbReference>
<dbReference type="PANTHER" id="PTHR44019">
    <property type="entry name" value="WD REPEAT-CONTAINING PROTEIN 55"/>
    <property type="match status" value="1"/>
</dbReference>
<dbReference type="EC" id="3.4.21.-" evidence="9"/>
<feature type="repeat" description="WD" evidence="8">
    <location>
        <begin position="613"/>
        <end position="654"/>
    </location>
</feature>
<dbReference type="InterPro" id="IPR036322">
    <property type="entry name" value="WD40_repeat_dom_sf"/>
</dbReference>
<dbReference type="PROSITE" id="PS00678">
    <property type="entry name" value="WD_REPEATS_1"/>
    <property type="match status" value="5"/>
</dbReference>
<evidence type="ECO:0000256" key="2">
    <source>
        <dbReference type="ARBA" id="ARBA00022574"/>
    </source>
</evidence>
<gene>
    <name evidence="11" type="ORF">MAA8898_01079</name>
</gene>
<dbReference type="InterPro" id="IPR009003">
    <property type="entry name" value="Peptidase_S1_PA"/>
</dbReference>
<feature type="chain" id="PRO_5011811009" description="Serine protease" evidence="9">
    <location>
        <begin position="26"/>
        <end position="689"/>
    </location>
</feature>